<evidence type="ECO:0000256" key="1">
    <source>
        <dbReference type="ARBA" id="ARBA00026148"/>
    </source>
</evidence>
<protein>
    <recommendedName>
        <fullName evidence="1">Thioredoxin domain-containing protein 9</fullName>
    </recommendedName>
</protein>
<evidence type="ECO:0000313" key="3">
    <source>
        <dbReference type="EMBL" id="NOV47613.1"/>
    </source>
</evidence>
<dbReference type="PANTHER" id="PTHR21148">
    <property type="entry name" value="THIOREDOXIN DOMAIN-CONTAINING PROTEIN 9"/>
    <property type="match status" value="1"/>
</dbReference>
<dbReference type="SUPFAM" id="SSF52833">
    <property type="entry name" value="Thioredoxin-like"/>
    <property type="match status" value="1"/>
</dbReference>
<proteinExistence type="predicted"/>
<dbReference type="InterPro" id="IPR013766">
    <property type="entry name" value="Thioredoxin_domain"/>
</dbReference>
<evidence type="ECO:0000259" key="2">
    <source>
        <dbReference type="Pfam" id="PF00085"/>
    </source>
</evidence>
<name>A0A6M2DMU4_XENCH</name>
<reference evidence="3" key="1">
    <citation type="submission" date="2020-03" db="EMBL/GenBank/DDBJ databases">
        <title>Transcriptomic Profiling of the Digestive Tract of the Rat Flea, Xenopsylla cheopis, Following Blood Feeding and Infection with Yersinia pestis.</title>
        <authorList>
            <person name="Bland D.M."/>
            <person name="Martens C.A."/>
            <person name="Virtaneva K."/>
            <person name="Kanakabandi K."/>
            <person name="Long D."/>
            <person name="Rosenke R."/>
            <person name="Saturday G.A."/>
            <person name="Hoyt F.H."/>
            <person name="Bruno D.P."/>
            <person name="Ribeiro J.M.C."/>
            <person name="Hinnebusch J."/>
        </authorList>
    </citation>
    <scope>NUCLEOTIDE SEQUENCE</scope>
</reference>
<dbReference type="Pfam" id="PF00085">
    <property type="entry name" value="Thioredoxin"/>
    <property type="match status" value="1"/>
</dbReference>
<dbReference type="AlphaFoldDB" id="A0A6M2DMU4"/>
<dbReference type="EMBL" id="GIIL01003887">
    <property type="protein sequence ID" value="NOV47613.1"/>
    <property type="molecule type" value="Transcribed_RNA"/>
</dbReference>
<sequence>MEQIIQQKLIETAKVIEKQIESEIERLDNLDLDDIEKLRERRLKELKKQHQQKQQWLSVGHGEYTEIADEKEFFDATKKSKDIVCHFYRDSTDRCKIVDMHLKILAIKHHEARFIKLNVERCPFLTKRLQIKVIPTIALIKDSKTKDYIRGFTDLGNCDDFSTAILEWRIAQSGVINYDGDLLIPPEEKHRKNKITMEKKTIRGNDISDDSDIDFND</sequence>
<dbReference type="InterPro" id="IPR036249">
    <property type="entry name" value="Thioredoxin-like_sf"/>
</dbReference>
<feature type="domain" description="Thioredoxin" evidence="2">
    <location>
        <begin position="68"/>
        <end position="152"/>
    </location>
</feature>
<dbReference type="Gene3D" id="3.40.30.10">
    <property type="entry name" value="Glutaredoxin"/>
    <property type="match status" value="1"/>
</dbReference>
<accession>A0A6M2DMU4</accession>
<organism evidence="3">
    <name type="scientific">Xenopsylla cheopis</name>
    <name type="common">Oriental rat flea</name>
    <name type="synonym">Pulex cheopis</name>
    <dbReference type="NCBI Taxonomy" id="163159"/>
    <lineage>
        <taxon>Eukaryota</taxon>
        <taxon>Metazoa</taxon>
        <taxon>Ecdysozoa</taxon>
        <taxon>Arthropoda</taxon>
        <taxon>Hexapoda</taxon>
        <taxon>Insecta</taxon>
        <taxon>Pterygota</taxon>
        <taxon>Neoptera</taxon>
        <taxon>Endopterygota</taxon>
        <taxon>Siphonaptera</taxon>
        <taxon>Pulicidae</taxon>
        <taxon>Xenopsyllinae</taxon>
        <taxon>Xenopsylla</taxon>
    </lineage>
</organism>
<dbReference type="CDD" id="cd02989">
    <property type="entry name" value="Phd_like_TxnDC9"/>
    <property type="match status" value="1"/>
</dbReference>